<accession>A0A2P2QNM8</accession>
<reference evidence="2" key="1">
    <citation type="submission" date="2018-02" db="EMBL/GenBank/DDBJ databases">
        <title>Rhizophora mucronata_Transcriptome.</title>
        <authorList>
            <person name="Meera S.P."/>
            <person name="Sreeshan A."/>
            <person name="Augustine A."/>
        </authorList>
    </citation>
    <scope>NUCLEOTIDE SEQUENCE</scope>
    <source>
        <tissue evidence="2">Leaf</tissue>
    </source>
</reference>
<evidence type="ECO:0000313" key="2">
    <source>
        <dbReference type="EMBL" id="MBX68568.1"/>
    </source>
</evidence>
<feature type="region of interest" description="Disordered" evidence="1">
    <location>
        <begin position="1"/>
        <end position="20"/>
    </location>
</feature>
<feature type="region of interest" description="Disordered" evidence="1">
    <location>
        <begin position="30"/>
        <end position="57"/>
    </location>
</feature>
<organism evidence="2">
    <name type="scientific">Rhizophora mucronata</name>
    <name type="common">Asiatic mangrove</name>
    <dbReference type="NCBI Taxonomy" id="61149"/>
    <lineage>
        <taxon>Eukaryota</taxon>
        <taxon>Viridiplantae</taxon>
        <taxon>Streptophyta</taxon>
        <taxon>Embryophyta</taxon>
        <taxon>Tracheophyta</taxon>
        <taxon>Spermatophyta</taxon>
        <taxon>Magnoliopsida</taxon>
        <taxon>eudicotyledons</taxon>
        <taxon>Gunneridae</taxon>
        <taxon>Pentapetalae</taxon>
        <taxon>rosids</taxon>
        <taxon>fabids</taxon>
        <taxon>Malpighiales</taxon>
        <taxon>Rhizophoraceae</taxon>
        <taxon>Rhizophora</taxon>
    </lineage>
</organism>
<dbReference type="EMBL" id="GGEC01088084">
    <property type="protein sequence ID" value="MBX68568.1"/>
    <property type="molecule type" value="Transcribed_RNA"/>
</dbReference>
<dbReference type="AlphaFoldDB" id="A0A2P2QNM8"/>
<protein>
    <submittedName>
        <fullName evidence="2">Uncharacterized protein</fullName>
    </submittedName>
</protein>
<proteinExistence type="predicted"/>
<evidence type="ECO:0000256" key="1">
    <source>
        <dbReference type="SAM" id="MobiDB-lite"/>
    </source>
</evidence>
<feature type="compositionally biased region" description="Basic and acidic residues" evidence="1">
    <location>
        <begin position="1"/>
        <end position="12"/>
    </location>
</feature>
<sequence>MGTMCKSEREEFGPQALPPPQFLQLEIPQKGNIPSGYRSSENANQHQKHPSIINGRI</sequence>
<name>A0A2P2QNM8_RHIMU</name>